<evidence type="ECO:0000313" key="1">
    <source>
        <dbReference type="EMBL" id="CAB5221764.1"/>
    </source>
</evidence>
<gene>
    <name evidence="1" type="ORF">UFOVP359_57</name>
</gene>
<reference evidence="1" key="1">
    <citation type="submission" date="2020-05" db="EMBL/GenBank/DDBJ databases">
        <authorList>
            <person name="Chiriac C."/>
            <person name="Salcher M."/>
            <person name="Ghai R."/>
            <person name="Kavagutti S V."/>
        </authorList>
    </citation>
    <scope>NUCLEOTIDE SEQUENCE</scope>
</reference>
<accession>A0A6J7X0C6</accession>
<name>A0A6J7X0C6_9CAUD</name>
<protein>
    <submittedName>
        <fullName evidence="1">Uncharacterized protein</fullName>
    </submittedName>
</protein>
<dbReference type="EMBL" id="LR798295">
    <property type="protein sequence ID" value="CAB5221764.1"/>
    <property type="molecule type" value="Genomic_DNA"/>
</dbReference>
<organism evidence="1">
    <name type="scientific">uncultured Caudovirales phage</name>
    <dbReference type="NCBI Taxonomy" id="2100421"/>
    <lineage>
        <taxon>Viruses</taxon>
        <taxon>Duplodnaviria</taxon>
        <taxon>Heunggongvirae</taxon>
        <taxon>Uroviricota</taxon>
        <taxon>Caudoviricetes</taxon>
        <taxon>Peduoviridae</taxon>
        <taxon>Maltschvirus</taxon>
        <taxon>Maltschvirus maltsch</taxon>
    </lineage>
</organism>
<proteinExistence type="predicted"/>
<sequence>MFEKKTVLELKAICKVLDIDVKDLKKKVDYLGAIEASGYTWESYLEKVDKDFTYVEAEVKEETEVKVEVKEKVETLAQEDVVLKMVHPRSALNVSNIITFTIEQPFQVMSASKAEEILNLARGEVRRATTDEVKSFYGIE</sequence>